<dbReference type="EMBL" id="JBHUMD010000005">
    <property type="protein sequence ID" value="MFD2601087.1"/>
    <property type="molecule type" value="Genomic_DNA"/>
</dbReference>
<keyword evidence="7" id="KW-1185">Reference proteome</keyword>
<proteinExistence type="predicted"/>
<dbReference type="SMART" id="SM00487">
    <property type="entry name" value="DEXDc"/>
    <property type="match status" value="1"/>
</dbReference>
<dbReference type="InterPro" id="IPR011545">
    <property type="entry name" value="DEAD/DEAH_box_helicase_dom"/>
</dbReference>
<evidence type="ECO:0000256" key="4">
    <source>
        <dbReference type="ARBA" id="ARBA00022840"/>
    </source>
</evidence>
<dbReference type="RefSeq" id="WP_114757856.1">
    <property type="nucleotide sequence ID" value="NZ_JBHUMD010000005.1"/>
</dbReference>
<evidence type="ECO:0000256" key="3">
    <source>
        <dbReference type="ARBA" id="ARBA00022806"/>
    </source>
</evidence>
<dbReference type="SUPFAM" id="SSF52540">
    <property type="entry name" value="P-loop containing nucleoside triphosphate hydrolases"/>
    <property type="match status" value="1"/>
</dbReference>
<reference evidence="7" key="1">
    <citation type="journal article" date="2019" name="Int. J. Syst. Evol. Microbiol.">
        <title>The Global Catalogue of Microorganisms (GCM) 10K type strain sequencing project: providing services to taxonomists for standard genome sequencing and annotation.</title>
        <authorList>
            <consortium name="The Broad Institute Genomics Platform"/>
            <consortium name="The Broad Institute Genome Sequencing Center for Infectious Disease"/>
            <person name="Wu L."/>
            <person name="Ma J."/>
        </authorList>
    </citation>
    <scope>NUCLEOTIDE SEQUENCE [LARGE SCALE GENOMIC DNA]</scope>
    <source>
        <strain evidence="7">KCTC 42107</strain>
    </source>
</reference>
<dbReference type="Pfam" id="PF00270">
    <property type="entry name" value="DEAD"/>
    <property type="match status" value="1"/>
</dbReference>
<keyword evidence="2" id="KW-0378">Hydrolase</keyword>
<accession>A0ABW5NTE6</accession>
<dbReference type="InterPro" id="IPR027417">
    <property type="entry name" value="P-loop_NTPase"/>
</dbReference>
<evidence type="ECO:0000313" key="7">
    <source>
        <dbReference type="Proteomes" id="UP001597480"/>
    </source>
</evidence>
<keyword evidence="3 6" id="KW-0347">Helicase</keyword>
<evidence type="ECO:0000313" key="6">
    <source>
        <dbReference type="EMBL" id="MFD2601087.1"/>
    </source>
</evidence>
<dbReference type="Proteomes" id="UP001597480">
    <property type="component" value="Unassembled WGS sequence"/>
</dbReference>
<dbReference type="Gene3D" id="3.40.50.300">
    <property type="entry name" value="P-loop containing nucleotide triphosphate hydrolases"/>
    <property type="match status" value="1"/>
</dbReference>
<dbReference type="GO" id="GO:0004386">
    <property type="term" value="F:helicase activity"/>
    <property type="evidence" value="ECO:0007669"/>
    <property type="project" value="UniProtKB-KW"/>
</dbReference>
<comment type="caution">
    <text evidence="6">The sequence shown here is derived from an EMBL/GenBank/DDBJ whole genome shotgun (WGS) entry which is preliminary data.</text>
</comment>
<gene>
    <name evidence="6" type="ORF">ACFSR3_03385</name>
</gene>
<keyword evidence="4" id="KW-0067">ATP-binding</keyword>
<dbReference type="PANTHER" id="PTHR47960">
    <property type="entry name" value="DEAD-BOX ATP-DEPENDENT RNA HELICASE 50"/>
    <property type="match status" value="1"/>
</dbReference>
<feature type="domain" description="Helicase ATP-binding" evidence="5">
    <location>
        <begin position="30"/>
        <end position="200"/>
    </location>
</feature>
<dbReference type="InterPro" id="IPR014001">
    <property type="entry name" value="Helicase_ATP-bd"/>
</dbReference>
<evidence type="ECO:0000256" key="2">
    <source>
        <dbReference type="ARBA" id="ARBA00022801"/>
    </source>
</evidence>
<name>A0ABW5NTE6_9FLAO</name>
<evidence type="ECO:0000259" key="5">
    <source>
        <dbReference type="PROSITE" id="PS51192"/>
    </source>
</evidence>
<keyword evidence="1" id="KW-0547">Nucleotide-binding</keyword>
<protein>
    <submittedName>
        <fullName evidence="6">DEAD/DEAH box helicase</fullName>
    </submittedName>
</protein>
<organism evidence="6 7">
    <name type="scientific">Flavobacterium suzhouense</name>
    <dbReference type="NCBI Taxonomy" id="1529638"/>
    <lineage>
        <taxon>Bacteria</taxon>
        <taxon>Pseudomonadati</taxon>
        <taxon>Bacteroidota</taxon>
        <taxon>Flavobacteriia</taxon>
        <taxon>Flavobacteriales</taxon>
        <taxon>Flavobacteriaceae</taxon>
        <taxon>Flavobacterium</taxon>
    </lineage>
</organism>
<dbReference type="PROSITE" id="PS51192">
    <property type="entry name" value="HELICASE_ATP_BIND_1"/>
    <property type="match status" value="1"/>
</dbReference>
<sequence>MHLKKINEKLARALEEAGLTEPTELQKETWSTIKSGVDCVFLADSTLGKTTTIVINVIQRLDKPFEESPRALIMVQDKAKVLEMMELFKKYGNYNNLRVYGVYEQGDIDYDKNQISLGIDVLIGTPVRLNEMFSTAGFDVNRLKMFIVDDAEDLLKVRMEPKIARISNSITKTQRLFFTDVITDRVEILADKIMVEPLFFEFDDQEDEDYDDEEEDDNIQE</sequence>
<evidence type="ECO:0000256" key="1">
    <source>
        <dbReference type="ARBA" id="ARBA00022741"/>
    </source>
</evidence>